<comment type="caution">
    <text evidence="1">The sequence shown here is derived from an EMBL/GenBank/DDBJ whole genome shotgun (WGS) entry which is preliminary data.</text>
</comment>
<evidence type="ECO:0000313" key="2">
    <source>
        <dbReference type="Proteomes" id="UP000574369"/>
    </source>
</evidence>
<dbReference type="EMBL" id="JACHXO010000003">
    <property type="protein sequence ID" value="MBB3194736.1"/>
    <property type="molecule type" value="Genomic_DNA"/>
</dbReference>
<keyword evidence="2" id="KW-1185">Reference proteome</keyword>
<organism evidence="1 2">
    <name type="scientific">Roseateles terrae</name>
    <dbReference type="NCBI Taxonomy" id="431060"/>
    <lineage>
        <taxon>Bacteria</taxon>
        <taxon>Pseudomonadati</taxon>
        <taxon>Pseudomonadota</taxon>
        <taxon>Betaproteobacteria</taxon>
        <taxon>Burkholderiales</taxon>
        <taxon>Sphaerotilaceae</taxon>
        <taxon>Roseateles</taxon>
    </lineage>
</organism>
<name>A0ABR6GRJ3_9BURK</name>
<evidence type="ECO:0000313" key="1">
    <source>
        <dbReference type="EMBL" id="MBB3194736.1"/>
    </source>
</evidence>
<proteinExistence type="predicted"/>
<protein>
    <submittedName>
        <fullName evidence="1">Uncharacterized protein</fullName>
    </submittedName>
</protein>
<gene>
    <name evidence="1" type="ORF">FHS28_002132</name>
</gene>
<reference evidence="1 2" key="1">
    <citation type="submission" date="2020-08" db="EMBL/GenBank/DDBJ databases">
        <title>Genomic Encyclopedia of Type Strains, Phase III (KMG-III): the genomes of soil and plant-associated and newly described type strains.</title>
        <authorList>
            <person name="Whitman W."/>
        </authorList>
    </citation>
    <scope>NUCLEOTIDE SEQUENCE [LARGE SCALE GENOMIC DNA]</scope>
    <source>
        <strain evidence="1 2">CECT 7247</strain>
    </source>
</reference>
<accession>A0ABR6GRJ3</accession>
<sequence length="120" mass="13532">MQIEIDLAQGSVLLNGQRLWTLGEHMAASHARRQVRYLDLPATLVIVQEERQASSAAMLFTEEEFPDSILTSRMVKRFAKKSGVWPTSMHRARAVARFPWGQVSFSVDPKLGDMSMAISR</sequence>
<dbReference type="RefSeq" id="WP_184294551.1">
    <property type="nucleotide sequence ID" value="NZ_JACHXO010000003.1"/>
</dbReference>
<dbReference type="Proteomes" id="UP000574369">
    <property type="component" value="Unassembled WGS sequence"/>
</dbReference>